<name>A0A7U4J829_9SPHN</name>
<dbReference type="RefSeq" id="WP_044331878.1">
    <property type="nucleotide sequence ID" value="NZ_CP010836.1"/>
</dbReference>
<reference evidence="1 2" key="1">
    <citation type="journal article" date="2015" name="Int. J. Syst. Evol. Microbiol.">
        <title>Sphingomonas hengshuiensis sp. nov., isolated from lake wetland.</title>
        <authorList>
            <person name="Wei S."/>
            <person name="Wang T."/>
            <person name="Liu H."/>
            <person name="Zhang C."/>
            <person name="Guo J."/>
            <person name="Wang Q."/>
            <person name="Liang K."/>
            <person name="Zhang Z."/>
        </authorList>
    </citation>
    <scope>NUCLEOTIDE SEQUENCE [LARGE SCALE GENOMIC DNA]</scope>
    <source>
        <strain evidence="1 2">WHSC-8</strain>
    </source>
</reference>
<accession>A0A7U4J829</accession>
<dbReference type="OrthoDB" id="7566498at2"/>
<gene>
    <name evidence="1" type="ORF">TS85_09695</name>
</gene>
<dbReference type="Proteomes" id="UP000032300">
    <property type="component" value="Chromosome"/>
</dbReference>
<keyword evidence="2" id="KW-1185">Reference proteome</keyword>
<evidence type="ECO:0000313" key="1">
    <source>
        <dbReference type="EMBL" id="AJP71995.1"/>
    </source>
</evidence>
<proteinExistence type="predicted"/>
<reference evidence="1 2" key="2">
    <citation type="submission" date="2015-02" db="EMBL/GenBank/DDBJ databases">
        <title>The complete genome of Sphingomonas hengshuiensis sp. WHSC-8 isolated from soil of Hengshui Lake.</title>
        <authorList>
            <person name="Wei S."/>
            <person name="Guo J."/>
            <person name="Su C."/>
            <person name="Wu R."/>
            <person name="Zhang Z."/>
            <person name="Liang K."/>
            <person name="Li H."/>
            <person name="Wang T."/>
            <person name="Liu H."/>
            <person name="Zhang C."/>
            <person name="Li Z."/>
            <person name="Wang Q."/>
            <person name="Meng J."/>
        </authorList>
    </citation>
    <scope>NUCLEOTIDE SEQUENCE [LARGE SCALE GENOMIC DNA]</scope>
    <source>
        <strain evidence="1 2">WHSC-8</strain>
    </source>
</reference>
<evidence type="ECO:0000313" key="2">
    <source>
        <dbReference type="Proteomes" id="UP000032300"/>
    </source>
</evidence>
<dbReference type="EMBL" id="CP010836">
    <property type="protein sequence ID" value="AJP71995.1"/>
    <property type="molecule type" value="Genomic_DNA"/>
</dbReference>
<sequence length="209" mass="22715">MIAAFLLRAGPGPAPAAPVDWASWAQVGLLVLAILCAACIVRAATPAPPATSQSKAFARFVRTGVERHSQTIVTLFKDRLQQVPADFTEAQAYIRGLRKELRLPLGFIAQVGKPGFDAWPDLKLYEAFHAWAEPIHYTDGLLQDMLADLIAASNKALVGPLLEQFRRNEWSIRVDLLDFETRRAAVVKAAKAIEEPGDKAKGSAHAAHG</sequence>
<protein>
    <submittedName>
        <fullName evidence="1">Uncharacterized protein</fullName>
    </submittedName>
</protein>
<dbReference type="AlphaFoldDB" id="A0A7U4J829"/>
<organism evidence="1 2">
    <name type="scientific">Sphingomonas hengshuiensis</name>
    <dbReference type="NCBI Taxonomy" id="1609977"/>
    <lineage>
        <taxon>Bacteria</taxon>
        <taxon>Pseudomonadati</taxon>
        <taxon>Pseudomonadota</taxon>
        <taxon>Alphaproteobacteria</taxon>
        <taxon>Sphingomonadales</taxon>
        <taxon>Sphingomonadaceae</taxon>
        <taxon>Sphingomonas</taxon>
    </lineage>
</organism>
<dbReference type="KEGG" id="sphi:TS85_09695"/>